<dbReference type="EMBL" id="SFCI01000559">
    <property type="protein sequence ID" value="TFY79106.1"/>
    <property type="molecule type" value="Genomic_DNA"/>
</dbReference>
<feature type="region of interest" description="Disordered" evidence="1">
    <location>
        <begin position="124"/>
        <end position="149"/>
    </location>
</feature>
<organism evidence="4 5">
    <name type="scientific">Hericium alpestre</name>
    <dbReference type="NCBI Taxonomy" id="135208"/>
    <lineage>
        <taxon>Eukaryota</taxon>
        <taxon>Fungi</taxon>
        <taxon>Dikarya</taxon>
        <taxon>Basidiomycota</taxon>
        <taxon>Agaricomycotina</taxon>
        <taxon>Agaricomycetes</taxon>
        <taxon>Russulales</taxon>
        <taxon>Hericiaceae</taxon>
        <taxon>Hericium</taxon>
    </lineage>
</organism>
<dbReference type="Pfam" id="PF03427">
    <property type="entry name" value="CBM_19"/>
    <property type="match status" value="1"/>
</dbReference>
<keyword evidence="5" id="KW-1185">Reference proteome</keyword>
<protein>
    <recommendedName>
        <fullName evidence="3">Carbohydrate-binding module family 19 domain-containing protein</fullName>
    </recommendedName>
</protein>
<accession>A0A4Y9ZW47</accession>
<dbReference type="Proteomes" id="UP000298061">
    <property type="component" value="Unassembled WGS sequence"/>
</dbReference>
<evidence type="ECO:0000256" key="1">
    <source>
        <dbReference type="SAM" id="MobiDB-lite"/>
    </source>
</evidence>
<gene>
    <name evidence="4" type="ORF">EWM64_g4905</name>
</gene>
<proteinExistence type="predicted"/>
<reference evidence="4 5" key="1">
    <citation type="submission" date="2019-02" db="EMBL/GenBank/DDBJ databases">
        <title>Genome sequencing of the rare red list fungi Hericium alpestre (H. flagellum).</title>
        <authorList>
            <person name="Buettner E."/>
            <person name="Kellner H."/>
        </authorList>
    </citation>
    <scope>NUCLEOTIDE SEQUENCE [LARGE SCALE GENOMIC DNA]</scope>
    <source>
        <strain evidence="4 5">DSM 108284</strain>
    </source>
</reference>
<name>A0A4Y9ZW47_9AGAM</name>
<dbReference type="OrthoDB" id="2362516at2759"/>
<feature type="domain" description="Carbohydrate-binding module family 19" evidence="3">
    <location>
        <begin position="54"/>
        <end position="96"/>
    </location>
</feature>
<sequence>MYFAPSLVLSLSLFSAASAAVIPQRAVARQVSSSHSKRVDTAANADDAETLNNKFKTLTAGSACSGAESVCTSDGEFAQCANGVLVATPCAGGLTCAALPLVLSRGTSVTCARPEDVTERLAEARGGSAKRAGTPEAPAGCAAKGKRSSTSSGLTIAKRIAQADLPAFAQEWQDLCLASGGDTQTGQPCVQLAGIDGIDALLAAADPCKQQDVADKMIDFANSKGVTNRAALVDYAERYRKHPRNALALAGNIMPSSPFCQKAPKNAELKGLANAQLDGVNPGLFGGPQFPVIPFGAAGSCPLGQNANVNTCTCA</sequence>
<evidence type="ECO:0000256" key="2">
    <source>
        <dbReference type="SAM" id="SignalP"/>
    </source>
</evidence>
<feature type="signal peptide" evidence="2">
    <location>
        <begin position="1"/>
        <end position="19"/>
    </location>
</feature>
<comment type="caution">
    <text evidence="4">The sequence shown here is derived from an EMBL/GenBank/DDBJ whole genome shotgun (WGS) entry which is preliminary data.</text>
</comment>
<dbReference type="GO" id="GO:0008061">
    <property type="term" value="F:chitin binding"/>
    <property type="evidence" value="ECO:0007669"/>
    <property type="project" value="InterPro"/>
</dbReference>
<feature type="chain" id="PRO_5021425169" description="Carbohydrate-binding module family 19 domain-containing protein" evidence="2">
    <location>
        <begin position="20"/>
        <end position="315"/>
    </location>
</feature>
<keyword evidence="2" id="KW-0732">Signal</keyword>
<evidence type="ECO:0000313" key="4">
    <source>
        <dbReference type="EMBL" id="TFY79106.1"/>
    </source>
</evidence>
<evidence type="ECO:0000259" key="3">
    <source>
        <dbReference type="Pfam" id="PF03427"/>
    </source>
</evidence>
<dbReference type="AlphaFoldDB" id="A0A4Y9ZW47"/>
<dbReference type="GO" id="GO:0006032">
    <property type="term" value="P:chitin catabolic process"/>
    <property type="evidence" value="ECO:0007669"/>
    <property type="project" value="InterPro"/>
</dbReference>
<evidence type="ECO:0000313" key="5">
    <source>
        <dbReference type="Proteomes" id="UP000298061"/>
    </source>
</evidence>
<dbReference type="InterPro" id="IPR005089">
    <property type="entry name" value="CBM19"/>
</dbReference>